<comment type="caution">
    <text evidence="4">The sequence shown here is derived from an EMBL/GenBank/DDBJ whole genome shotgun (WGS) entry which is preliminary data.</text>
</comment>
<dbReference type="GO" id="GO:0000828">
    <property type="term" value="F:inositol hexakisphosphate kinase activity"/>
    <property type="evidence" value="ECO:0007669"/>
    <property type="project" value="TreeGrafter"/>
</dbReference>
<protein>
    <submittedName>
        <fullName evidence="4">Inositol hexakis phosphate and diphosphoinositol-pentakis phosphate kinase PPIP5K1</fullName>
    </submittedName>
</protein>
<dbReference type="PANTHER" id="PTHR12750">
    <property type="entry name" value="DIPHOSPHOINOSITOL PENTAKISPHOSPHATE KINASE"/>
    <property type="match status" value="1"/>
</dbReference>
<dbReference type="Gene3D" id="3.30.470.20">
    <property type="entry name" value="ATP-grasp fold, B domain"/>
    <property type="match status" value="1"/>
</dbReference>
<comment type="catalytic activity">
    <reaction evidence="1">
        <text>5-diphospho-1D-myo-inositol 1,2,3,4,6-pentakisphosphate + ATP + H(+) = 1,5-bis(diphospho)-1D-myo-inositol 2,3,4,6-tetrakisphosphate + ADP</text>
        <dbReference type="Rhea" id="RHEA:10276"/>
        <dbReference type="ChEBI" id="CHEBI:15378"/>
        <dbReference type="ChEBI" id="CHEBI:30616"/>
        <dbReference type="ChEBI" id="CHEBI:58628"/>
        <dbReference type="ChEBI" id="CHEBI:77983"/>
        <dbReference type="ChEBI" id="CHEBI:456216"/>
        <dbReference type="EC" id="2.7.4.24"/>
    </reaction>
    <physiologicalReaction direction="left-to-right" evidence="1">
        <dbReference type="Rhea" id="RHEA:10277"/>
    </physiologicalReaction>
</comment>
<gene>
    <name evidence="4" type="ORF">AKO1_005321</name>
</gene>
<sequence length="207" mass="24223">MFIFIFFFQFILLEQVNGTIFTKPFVEKPLNADDHNINIYYHSSQGGGCRKLFRKVDNKSSEFFQEVNEVRKNKSYMYERFMETKDMKDVKVYMVGDRDKIKYKDDDPFFVHAEQRKAPSVDGIVERQENGLEKRELVDLTSQEIEICKKILVGFEQSICGFDFLRVTGSDGFTSLVNDVNGFSNVKNEPKFYDKVSEILSNKLHVK</sequence>
<dbReference type="AlphaFoldDB" id="A0AAW2YLZ6"/>
<keyword evidence="5" id="KW-1185">Reference proteome</keyword>
<dbReference type="EMBL" id="JAOPGA020000288">
    <property type="protein sequence ID" value="KAL0478028.1"/>
    <property type="molecule type" value="Genomic_DNA"/>
</dbReference>
<evidence type="ECO:0000313" key="5">
    <source>
        <dbReference type="Proteomes" id="UP001431209"/>
    </source>
</evidence>
<name>A0AAW2YLZ6_9EUKA</name>
<evidence type="ECO:0000256" key="3">
    <source>
        <dbReference type="SAM" id="SignalP"/>
    </source>
</evidence>
<keyword evidence="4" id="KW-0418">Kinase</keyword>
<dbReference type="Proteomes" id="UP001431209">
    <property type="component" value="Unassembled WGS sequence"/>
</dbReference>
<comment type="catalytic activity">
    <reaction evidence="2">
        <text>1D-myo-inositol hexakisphosphate + ATP = 1-diphospho-1D-myo-inositol 2,3,4,5,6-pentakisphosphate + ADP</text>
        <dbReference type="Rhea" id="RHEA:37459"/>
        <dbReference type="ChEBI" id="CHEBI:30616"/>
        <dbReference type="ChEBI" id="CHEBI:58130"/>
        <dbReference type="ChEBI" id="CHEBI:74946"/>
        <dbReference type="ChEBI" id="CHEBI:456216"/>
        <dbReference type="EC" id="2.7.4.24"/>
    </reaction>
    <physiologicalReaction direction="left-to-right" evidence="2">
        <dbReference type="Rhea" id="RHEA:37460"/>
    </physiologicalReaction>
</comment>
<organism evidence="4 5">
    <name type="scientific">Acrasis kona</name>
    <dbReference type="NCBI Taxonomy" id="1008807"/>
    <lineage>
        <taxon>Eukaryota</taxon>
        <taxon>Discoba</taxon>
        <taxon>Heterolobosea</taxon>
        <taxon>Tetramitia</taxon>
        <taxon>Eutetramitia</taxon>
        <taxon>Acrasidae</taxon>
        <taxon>Acrasis</taxon>
    </lineage>
</organism>
<dbReference type="InterPro" id="IPR037446">
    <property type="entry name" value="His_Pase_VIP1"/>
</dbReference>
<keyword evidence="4" id="KW-0808">Transferase</keyword>
<feature type="signal peptide" evidence="3">
    <location>
        <begin position="1"/>
        <end position="18"/>
    </location>
</feature>
<feature type="chain" id="PRO_5043800361" evidence="3">
    <location>
        <begin position="19"/>
        <end position="207"/>
    </location>
</feature>
<proteinExistence type="predicted"/>
<evidence type="ECO:0000256" key="1">
    <source>
        <dbReference type="ARBA" id="ARBA00033696"/>
    </source>
</evidence>
<dbReference type="PANTHER" id="PTHR12750:SF9">
    <property type="entry name" value="INOSITOL HEXAKISPHOSPHATE AND DIPHOSPHOINOSITOL-PENTAKISPHOSPHATE KINASE"/>
    <property type="match status" value="1"/>
</dbReference>
<dbReference type="GO" id="GO:0006020">
    <property type="term" value="P:inositol metabolic process"/>
    <property type="evidence" value="ECO:0007669"/>
    <property type="project" value="TreeGrafter"/>
</dbReference>
<reference evidence="4 5" key="1">
    <citation type="submission" date="2024-03" db="EMBL/GenBank/DDBJ databases">
        <title>The Acrasis kona genome and developmental transcriptomes reveal deep origins of eukaryotic multicellular pathways.</title>
        <authorList>
            <person name="Sheikh S."/>
            <person name="Fu C.-J."/>
            <person name="Brown M.W."/>
            <person name="Baldauf S.L."/>
        </authorList>
    </citation>
    <scope>NUCLEOTIDE SEQUENCE [LARGE SCALE GENOMIC DNA]</scope>
    <source>
        <strain evidence="4 5">ATCC MYA-3509</strain>
    </source>
</reference>
<evidence type="ECO:0000256" key="2">
    <source>
        <dbReference type="ARBA" id="ARBA00034629"/>
    </source>
</evidence>
<dbReference type="GO" id="GO:0033857">
    <property type="term" value="F:5-diphosphoinositol pentakisphosphate 1-kinase activity"/>
    <property type="evidence" value="ECO:0007669"/>
    <property type="project" value="TreeGrafter"/>
</dbReference>
<accession>A0AAW2YLZ6</accession>
<keyword evidence="3" id="KW-0732">Signal</keyword>
<dbReference type="GO" id="GO:0032958">
    <property type="term" value="P:inositol phosphate biosynthetic process"/>
    <property type="evidence" value="ECO:0007669"/>
    <property type="project" value="TreeGrafter"/>
</dbReference>
<evidence type="ECO:0000313" key="4">
    <source>
        <dbReference type="EMBL" id="KAL0478028.1"/>
    </source>
</evidence>